<dbReference type="InterPro" id="IPR011706">
    <property type="entry name" value="Cu-oxidase_C"/>
</dbReference>
<keyword evidence="6" id="KW-1015">Disulfide bond</keyword>
<feature type="non-terminal residue" evidence="10">
    <location>
        <position position="1"/>
    </location>
</feature>
<dbReference type="PANTHER" id="PTHR11709:SF226">
    <property type="entry name" value="CERULOPLASMIN"/>
    <property type="match status" value="1"/>
</dbReference>
<evidence type="ECO:0000256" key="4">
    <source>
        <dbReference type="ARBA" id="ARBA00022737"/>
    </source>
</evidence>
<dbReference type="RefSeq" id="XP_007437473.1">
    <property type="nucleotide sequence ID" value="XM_007437411.3"/>
</dbReference>
<dbReference type="GO" id="GO:0004322">
    <property type="term" value="F:ferroxidase activity"/>
    <property type="evidence" value="ECO:0007669"/>
    <property type="project" value="UniProtKB-EC"/>
</dbReference>
<evidence type="ECO:0000256" key="6">
    <source>
        <dbReference type="ARBA" id="ARBA00023157"/>
    </source>
</evidence>
<dbReference type="CDD" id="cd04225">
    <property type="entry name" value="CuRO_5_ceruloplasmin"/>
    <property type="match status" value="1"/>
</dbReference>
<keyword evidence="7" id="KW-0325">Glycoprotein</keyword>
<organism evidence="9 10">
    <name type="scientific">Python bivittatus</name>
    <name type="common">Burmese python</name>
    <name type="synonym">Python molurus bivittatus</name>
    <dbReference type="NCBI Taxonomy" id="176946"/>
    <lineage>
        <taxon>Eukaryota</taxon>
        <taxon>Metazoa</taxon>
        <taxon>Chordata</taxon>
        <taxon>Craniata</taxon>
        <taxon>Vertebrata</taxon>
        <taxon>Euteleostomi</taxon>
        <taxon>Lepidosauria</taxon>
        <taxon>Squamata</taxon>
        <taxon>Bifurcata</taxon>
        <taxon>Unidentata</taxon>
        <taxon>Episquamata</taxon>
        <taxon>Toxicofera</taxon>
        <taxon>Serpentes</taxon>
        <taxon>Henophidia</taxon>
        <taxon>Pythonidae</taxon>
        <taxon>Python</taxon>
    </lineage>
</organism>
<dbReference type="FunFam" id="2.60.40.420:FF:000084">
    <property type="entry name" value="Ceruloplasmin"/>
    <property type="match status" value="1"/>
</dbReference>
<dbReference type="AlphaFoldDB" id="A0A9F2R6Z8"/>
<name>A0A9F2R6Z8_PYTBI</name>
<proteinExistence type="predicted"/>
<dbReference type="InterPro" id="IPR002355">
    <property type="entry name" value="Cu_oxidase_Cu_BS"/>
</dbReference>
<dbReference type="KEGG" id="pbi:103061385"/>
<dbReference type="InterPro" id="IPR033138">
    <property type="entry name" value="Cu_oxidase_CS"/>
</dbReference>
<dbReference type="EC" id="1.16.3.1" evidence="1"/>
<dbReference type="GeneID" id="103061385"/>
<dbReference type="InterPro" id="IPR008972">
    <property type="entry name" value="Cupredoxin"/>
</dbReference>
<keyword evidence="9" id="KW-1185">Reference proteome</keyword>
<accession>A0A9F2R6Z8</accession>
<evidence type="ECO:0000256" key="1">
    <source>
        <dbReference type="ARBA" id="ARBA00013107"/>
    </source>
</evidence>
<dbReference type="GO" id="GO:0006826">
    <property type="term" value="P:iron ion transport"/>
    <property type="evidence" value="ECO:0007669"/>
    <property type="project" value="TreeGrafter"/>
</dbReference>
<keyword evidence="3" id="KW-0732">Signal</keyword>
<keyword evidence="4" id="KW-0677">Repeat</keyword>
<dbReference type="SUPFAM" id="SSF49503">
    <property type="entry name" value="Cupredoxins"/>
    <property type="match status" value="3"/>
</dbReference>
<dbReference type="Pfam" id="PF07731">
    <property type="entry name" value="Cu-oxidase_2"/>
    <property type="match status" value="1"/>
</dbReference>
<dbReference type="InterPro" id="IPR045087">
    <property type="entry name" value="Cu-oxidase_fam"/>
</dbReference>
<dbReference type="PROSITE" id="PS00080">
    <property type="entry name" value="MULTICOPPER_OXIDASE2"/>
    <property type="match status" value="1"/>
</dbReference>
<gene>
    <name evidence="10" type="primary">LOC103061385</name>
</gene>
<dbReference type="OrthoDB" id="2121828at2759"/>
<reference evidence="10" key="1">
    <citation type="submission" date="2025-08" db="UniProtKB">
        <authorList>
            <consortium name="RefSeq"/>
        </authorList>
    </citation>
    <scope>IDENTIFICATION</scope>
    <source>
        <tissue evidence="10">Liver</tissue>
    </source>
</reference>
<sequence length="446" mass="51057">INGYMYGNQKGLEMCRGEIVSWHLMGLGSEVDIHGIYFSGNTLVIKGTRKDTVNLFPHTSATAVMKPDSEGIFEVACLTTDHYTGGMRQTYQVKRCGSSAKDEQYTHQKTYYIAAIELEWDYSPNRTWEQERHQFHDESPGNPFLNKEDKFIGSKYKKVVYREYTDQTFSTLKERNEEEEHLAILGPLLLTNVGDRIRIIFKNMAFRPYSIHAQGVKTDSPAITETSPGATQEYIWEIPMRSGPEEGDSACIPWAYYSTVDRVKDINSGLIGTLVVCRKEVNRVIPESKILQFALLFMVIDENESWYLDENIKIYSANPGDVNKEDEEFIESNKMHAINGRVFGNLNGLTMHIGDKVNWYLLGMGNEVDMHTAHFHGHSFNYKYNRTFRGDVYDLFPGTFQTVEMSPKYPGTWLLHCHVTDHIHAGMETTYSVLPNQSSDIRQTTV</sequence>
<dbReference type="GO" id="GO:0005886">
    <property type="term" value="C:plasma membrane"/>
    <property type="evidence" value="ECO:0007669"/>
    <property type="project" value="TreeGrafter"/>
</dbReference>
<dbReference type="Proteomes" id="UP000695026">
    <property type="component" value="Unplaced"/>
</dbReference>
<dbReference type="GO" id="GO:0005507">
    <property type="term" value="F:copper ion binding"/>
    <property type="evidence" value="ECO:0007669"/>
    <property type="project" value="InterPro"/>
</dbReference>
<evidence type="ECO:0000259" key="8">
    <source>
        <dbReference type="Pfam" id="PF07731"/>
    </source>
</evidence>
<dbReference type="PROSITE" id="PS00079">
    <property type="entry name" value="MULTICOPPER_OXIDASE1"/>
    <property type="match status" value="1"/>
</dbReference>
<evidence type="ECO:0000256" key="3">
    <source>
        <dbReference type="ARBA" id="ARBA00022729"/>
    </source>
</evidence>
<protein>
    <recommendedName>
        <fullName evidence="1">ferroxidase</fullName>
        <ecNumber evidence="1">1.16.3.1</ecNumber>
    </recommendedName>
</protein>
<dbReference type="PANTHER" id="PTHR11709">
    <property type="entry name" value="MULTI-COPPER OXIDASE"/>
    <property type="match status" value="1"/>
</dbReference>
<keyword evidence="2" id="KW-0479">Metal-binding</keyword>
<keyword evidence="5" id="KW-0560">Oxidoreductase</keyword>
<evidence type="ECO:0000256" key="2">
    <source>
        <dbReference type="ARBA" id="ARBA00022723"/>
    </source>
</evidence>
<dbReference type="OMA" id="EFEMEGA"/>
<evidence type="ECO:0000313" key="10">
    <source>
        <dbReference type="RefSeq" id="XP_007437473.1"/>
    </source>
</evidence>
<feature type="domain" description="Plastocyanin-like" evidence="8">
    <location>
        <begin position="332"/>
        <end position="435"/>
    </location>
</feature>
<dbReference type="Gene3D" id="2.60.40.420">
    <property type="entry name" value="Cupredoxins - blue copper proteins"/>
    <property type="match status" value="3"/>
</dbReference>
<dbReference type="InterPro" id="IPR048236">
    <property type="entry name" value="Ceruloplasmin-like_CuRO_5"/>
</dbReference>
<evidence type="ECO:0000256" key="7">
    <source>
        <dbReference type="ARBA" id="ARBA00023180"/>
    </source>
</evidence>
<dbReference type="FunFam" id="2.60.40.420:FF:000015">
    <property type="entry name" value="Ceruloplasmin"/>
    <property type="match status" value="1"/>
</dbReference>
<evidence type="ECO:0000256" key="5">
    <source>
        <dbReference type="ARBA" id="ARBA00023002"/>
    </source>
</evidence>
<evidence type="ECO:0000313" key="9">
    <source>
        <dbReference type="Proteomes" id="UP000695026"/>
    </source>
</evidence>